<dbReference type="Proteomes" id="UP000785679">
    <property type="component" value="Unassembled WGS sequence"/>
</dbReference>
<dbReference type="PROSITE" id="PS50216">
    <property type="entry name" value="DHHC"/>
    <property type="match status" value="1"/>
</dbReference>
<comment type="caution">
    <text evidence="9">The sequence shown here is derived from an EMBL/GenBank/DDBJ whole genome shotgun (WGS) entry which is preliminary data.</text>
</comment>
<protein>
    <recommendedName>
        <fullName evidence="7">Palmitoyltransferase</fullName>
        <ecNumber evidence="7">2.3.1.225</ecNumber>
    </recommendedName>
</protein>
<dbReference type="EMBL" id="RRYP01012737">
    <property type="protein sequence ID" value="TNV76916.1"/>
    <property type="molecule type" value="Genomic_DNA"/>
</dbReference>
<keyword evidence="3 7" id="KW-0812">Transmembrane</keyword>
<dbReference type="Pfam" id="PF01529">
    <property type="entry name" value="DHHC"/>
    <property type="match status" value="1"/>
</dbReference>
<sequence length="268" mass="31806">MIVIGAYLHMRVFICYTLSMNKAPISVAIRKRDKLNYERLRDQMIKVHKDELSESEINALRMYKSDFATLATSLKEINQTCKICDQVKPLRVKHCNTCEQCVIKMDHHCLWINNCIGLHNYIYVVQLLFHHAVGSLYYFLILWQLSYNPKIYYALMGGEPIFWWVFHLVLFSMTAFYCCFMLWLLYKDITTIEYMNLYTPEKFDSVEKYERHSLAFRLLLATGHTKLWKALIFPCTGLLPINGLEYENEKRQGRTSNYSTDNDLWKLN</sequence>
<comment type="similarity">
    <text evidence="7">Belongs to the DHHC palmitoyltransferase family.</text>
</comment>
<name>A0A8J8NMK4_HALGN</name>
<keyword evidence="5 7" id="KW-0472">Membrane</keyword>
<dbReference type="GO" id="GO:0006612">
    <property type="term" value="P:protein targeting to membrane"/>
    <property type="evidence" value="ECO:0007669"/>
    <property type="project" value="TreeGrafter"/>
</dbReference>
<evidence type="ECO:0000256" key="3">
    <source>
        <dbReference type="ARBA" id="ARBA00022692"/>
    </source>
</evidence>
<evidence type="ECO:0000256" key="4">
    <source>
        <dbReference type="ARBA" id="ARBA00022989"/>
    </source>
</evidence>
<feature type="domain" description="Palmitoyltransferase DHHC" evidence="8">
    <location>
        <begin position="77"/>
        <end position="196"/>
    </location>
</feature>
<keyword evidence="4 7" id="KW-1133">Transmembrane helix</keyword>
<accession>A0A8J8NMK4</accession>
<dbReference type="GO" id="GO:0016020">
    <property type="term" value="C:membrane"/>
    <property type="evidence" value="ECO:0007669"/>
    <property type="project" value="UniProtKB-SubCell"/>
</dbReference>
<evidence type="ECO:0000256" key="2">
    <source>
        <dbReference type="ARBA" id="ARBA00022679"/>
    </source>
</evidence>
<dbReference type="EC" id="2.3.1.225" evidence="7"/>
<dbReference type="PANTHER" id="PTHR22883">
    <property type="entry name" value="ZINC FINGER DHHC DOMAIN CONTAINING PROTEIN"/>
    <property type="match status" value="1"/>
</dbReference>
<gene>
    <name evidence="9" type="ORF">FGO68_gene1190</name>
</gene>
<keyword evidence="6 7" id="KW-0012">Acyltransferase</keyword>
<dbReference type="OrthoDB" id="302728at2759"/>
<evidence type="ECO:0000256" key="5">
    <source>
        <dbReference type="ARBA" id="ARBA00023136"/>
    </source>
</evidence>
<dbReference type="InterPro" id="IPR039859">
    <property type="entry name" value="PFA4/ZDH16/20/ERF2-like"/>
</dbReference>
<keyword evidence="10" id="KW-1185">Reference proteome</keyword>
<feature type="transmembrane region" description="Helical" evidence="7">
    <location>
        <begin position="121"/>
        <end position="141"/>
    </location>
</feature>
<feature type="transmembrane region" description="Helical" evidence="7">
    <location>
        <begin position="161"/>
        <end position="186"/>
    </location>
</feature>
<keyword evidence="2 7" id="KW-0808">Transferase</keyword>
<organism evidence="9 10">
    <name type="scientific">Halteria grandinella</name>
    <dbReference type="NCBI Taxonomy" id="5974"/>
    <lineage>
        <taxon>Eukaryota</taxon>
        <taxon>Sar</taxon>
        <taxon>Alveolata</taxon>
        <taxon>Ciliophora</taxon>
        <taxon>Intramacronucleata</taxon>
        <taxon>Spirotrichea</taxon>
        <taxon>Stichotrichia</taxon>
        <taxon>Sporadotrichida</taxon>
        <taxon>Halteriidae</taxon>
        <taxon>Halteria</taxon>
    </lineage>
</organism>
<comment type="domain">
    <text evidence="7">The DHHC domain is required for palmitoyltransferase activity.</text>
</comment>
<evidence type="ECO:0000256" key="6">
    <source>
        <dbReference type="ARBA" id="ARBA00023315"/>
    </source>
</evidence>
<comment type="subcellular location">
    <subcellularLocation>
        <location evidence="1">Membrane</location>
        <topology evidence="1">Multi-pass membrane protein</topology>
    </subcellularLocation>
</comment>
<dbReference type="GO" id="GO:0019706">
    <property type="term" value="F:protein-cysteine S-palmitoyltransferase activity"/>
    <property type="evidence" value="ECO:0007669"/>
    <property type="project" value="UniProtKB-EC"/>
</dbReference>
<evidence type="ECO:0000256" key="7">
    <source>
        <dbReference type="RuleBase" id="RU079119"/>
    </source>
</evidence>
<dbReference type="GO" id="GO:0005794">
    <property type="term" value="C:Golgi apparatus"/>
    <property type="evidence" value="ECO:0007669"/>
    <property type="project" value="TreeGrafter"/>
</dbReference>
<proteinExistence type="inferred from homology"/>
<comment type="catalytic activity">
    <reaction evidence="7">
        <text>L-cysteinyl-[protein] + hexadecanoyl-CoA = S-hexadecanoyl-L-cysteinyl-[protein] + CoA</text>
        <dbReference type="Rhea" id="RHEA:36683"/>
        <dbReference type="Rhea" id="RHEA-COMP:10131"/>
        <dbReference type="Rhea" id="RHEA-COMP:11032"/>
        <dbReference type="ChEBI" id="CHEBI:29950"/>
        <dbReference type="ChEBI" id="CHEBI:57287"/>
        <dbReference type="ChEBI" id="CHEBI:57379"/>
        <dbReference type="ChEBI" id="CHEBI:74151"/>
        <dbReference type="EC" id="2.3.1.225"/>
    </reaction>
</comment>
<dbReference type="AlphaFoldDB" id="A0A8J8NMK4"/>
<evidence type="ECO:0000259" key="8">
    <source>
        <dbReference type="Pfam" id="PF01529"/>
    </source>
</evidence>
<evidence type="ECO:0000256" key="1">
    <source>
        <dbReference type="ARBA" id="ARBA00004141"/>
    </source>
</evidence>
<dbReference type="GO" id="GO:0005783">
    <property type="term" value="C:endoplasmic reticulum"/>
    <property type="evidence" value="ECO:0007669"/>
    <property type="project" value="TreeGrafter"/>
</dbReference>
<evidence type="ECO:0000313" key="10">
    <source>
        <dbReference type="Proteomes" id="UP000785679"/>
    </source>
</evidence>
<reference evidence="9" key="1">
    <citation type="submission" date="2019-06" db="EMBL/GenBank/DDBJ databases">
        <authorList>
            <person name="Zheng W."/>
        </authorList>
    </citation>
    <scope>NUCLEOTIDE SEQUENCE</scope>
    <source>
        <strain evidence="9">QDHG01</strain>
    </source>
</reference>
<dbReference type="InterPro" id="IPR001594">
    <property type="entry name" value="Palmitoyltrfase_DHHC"/>
</dbReference>
<evidence type="ECO:0000313" key="9">
    <source>
        <dbReference type="EMBL" id="TNV76916.1"/>
    </source>
</evidence>